<feature type="repeat" description="WD" evidence="1">
    <location>
        <begin position="856"/>
        <end position="888"/>
    </location>
</feature>
<name>A0A183BLU6_GLOPA</name>
<organism evidence="3 4">
    <name type="scientific">Globodera pallida</name>
    <name type="common">Potato cyst nematode worm</name>
    <name type="synonym">Heterodera pallida</name>
    <dbReference type="NCBI Taxonomy" id="36090"/>
    <lineage>
        <taxon>Eukaryota</taxon>
        <taxon>Metazoa</taxon>
        <taxon>Ecdysozoa</taxon>
        <taxon>Nematoda</taxon>
        <taxon>Chromadorea</taxon>
        <taxon>Rhabditida</taxon>
        <taxon>Tylenchina</taxon>
        <taxon>Tylenchomorpha</taxon>
        <taxon>Tylenchoidea</taxon>
        <taxon>Heteroderidae</taxon>
        <taxon>Heteroderinae</taxon>
        <taxon>Globodera</taxon>
    </lineage>
</organism>
<keyword evidence="1" id="KW-0853">WD repeat</keyword>
<dbReference type="InterPro" id="IPR015943">
    <property type="entry name" value="WD40/YVTN_repeat-like_dom_sf"/>
</dbReference>
<reference evidence="3" key="1">
    <citation type="submission" date="2014-05" db="EMBL/GenBank/DDBJ databases">
        <title>The genome and life-stage specific transcriptomes of Globodera pallida elucidate key aspects of plant parasitism by a cyst nematode.</title>
        <authorList>
            <person name="Cotton J.A."/>
            <person name="Lilley C.J."/>
            <person name="Jones L.M."/>
            <person name="Kikuchi T."/>
            <person name="Reid A.J."/>
            <person name="Thorpe P."/>
            <person name="Tsai I.J."/>
            <person name="Beasley H."/>
            <person name="Blok V."/>
            <person name="Cock P.J.A."/>
            <person name="Van den Akker S.E."/>
            <person name="Holroyd N."/>
            <person name="Hunt M."/>
            <person name="Mantelin S."/>
            <person name="Naghra H."/>
            <person name="Pain A."/>
            <person name="Palomares-Rius J.E."/>
            <person name="Zarowiecki M."/>
            <person name="Berriman M."/>
            <person name="Jones J.T."/>
            <person name="Urwin P.E."/>
        </authorList>
    </citation>
    <scope>NUCLEOTIDE SEQUENCE [LARGE SCALE GENOMIC DNA]</scope>
    <source>
        <strain evidence="3">Lindley</strain>
    </source>
</reference>
<evidence type="ECO:0000313" key="4">
    <source>
        <dbReference type="WBParaSite" id="GPLIN_000158100"/>
    </source>
</evidence>
<dbReference type="Gene3D" id="2.130.10.10">
    <property type="entry name" value="YVTN repeat-like/Quinoprotein amine dehydrogenase"/>
    <property type="match status" value="1"/>
</dbReference>
<dbReference type="InterPro" id="IPR052208">
    <property type="entry name" value="DmX-like/RAVE_component"/>
</dbReference>
<dbReference type="PROSITE" id="PS50294">
    <property type="entry name" value="WD_REPEATS_REGION"/>
    <property type="match status" value="1"/>
</dbReference>
<dbReference type="SMART" id="SM00320">
    <property type="entry name" value="WD40"/>
    <property type="match status" value="3"/>
</dbReference>
<dbReference type="PANTHER" id="PTHR13950">
    <property type="entry name" value="RABCONNECTIN-RELATED"/>
    <property type="match status" value="1"/>
</dbReference>
<dbReference type="GO" id="GO:0007035">
    <property type="term" value="P:vacuolar acidification"/>
    <property type="evidence" value="ECO:0007669"/>
    <property type="project" value="TreeGrafter"/>
</dbReference>
<dbReference type="PROSITE" id="PS50082">
    <property type="entry name" value="WD_REPEATS_2"/>
    <property type="match status" value="2"/>
</dbReference>
<dbReference type="Proteomes" id="UP000050741">
    <property type="component" value="Unassembled WGS sequence"/>
</dbReference>
<reference evidence="4" key="2">
    <citation type="submission" date="2016-06" db="UniProtKB">
        <authorList>
            <consortium name="WormBaseParasite"/>
        </authorList>
    </citation>
    <scope>IDENTIFICATION</scope>
</reference>
<evidence type="ECO:0000256" key="1">
    <source>
        <dbReference type="PROSITE-ProRule" id="PRU00221"/>
    </source>
</evidence>
<dbReference type="GO" id="GO:0043291">
    <property type="term" value="C:RAVE complex"/>
    <property type="evidence" value="ECO:0007669"/>
    <property type="project" value="TreeGrafter"/>
</dbReference>
<accession>A0A183BLU6</accession>
<dbReference type="SUPFAM" id="SSF50978">
    <property type="entry name" value="WD40 repeat-like"/>
    <property type="match status" value="1"/>
</dbReference>
<sequence length="956" mass="106245">MGGGPPSCFFLSNFISGGGEFPPLHNICDIQGEAPVGFDAVDTLFVGPSADGESSSYSASISSASSLVDELKQQRDDSSATVDVPLLHEALRQDRNELRERVRLTLRRRNWLRRHRRLLFTLASYCARHSAENSRLIAVQMELLLLLLEVQQNDSLSDTQYSQRESLPGIHSFPLLVSSISSTNASASLLTSPLRFMVDQYATLIHSINELSRPPQIDSDKTKLQNLFNLSQVLSLCVYQSLSDVENLAKNSFSNFSGPLTQPLRRYSNAGGKVPDDEIPVTSLPSHWPGVSNLVALLSRERIRHEKTSPNLRLLLVEFFVAITLSIFCHAFAFYDSHWLFRLCAHPMDVAMFSLLFGGGGERRLRSAVPARPPPPMRASNVIQQEHQQTPKSTDQDEAAIRAKLHAKVFRIEAPSSKVNVPTSSGRQQHSEQIIQCWVPPRKHIVQYLAEKVVLDGTTDINQRTNECYNSDDETPPGKGGQRASVTEEEEAQEVLPHDASNGYAWTLMRLAIVRHVQHKLRSFVEMVGFDLQEIAHISPKLNLTLKRLNSWASQLEDELEGWKDGCPSDFLPHMSPIPDASEPLHHSSFPSTSSWSSPLLHKYRVLLEPGNSPFEYVAPGVRAERIASSVTKNSDANSILSVVKLIHREHDPIVAFAMNSMRPGFMVISTARELQELSIERVLDEHERVVSRLQQYPSTSSFLLGQNRAELDISLQQIRRDPLRDNDDYQLLIPGNDNKPGKLLPAQTSSHLRKRPISGVRRLEAHCSLPYYVSGSSDGSIILWEWGVEQPVFIARVTGQFAKISTVHSFVGHPDGAYCVAYQPNTQSIISGGKHGEICIWDVRQRQLRATLRAFDNAGASVRSICLDPSGDTIAAGSSEGDIKIWSSATVVPQLLYSLPTEHAARSGFSLRQVASVSIQGVQQINIDSRMNMCSCGADNSLKLRIIPSFSTLMM</sequence>
<dbReference type="AlphaFoldDB" id="A0A183BLU6"/>
<keyword evidence="3" id="KW-1185">Reference proteome</keyword>
<feature type="repeat" description="WD" evidence="1">
    <location>
        <begin position="811"/>
        <end position="852"/>
    </location>
</feature>
<evidence type="ECO:0000256" key="2">
    <source>
        <dbReference type="SAM" id="MobiDB-lite"/>
    </source>
</evidence>
<dbReference type="PANTHER" id="PTHR13950:SF9">
    <property type="entry name" value="RABCONNECTIN-3A"/>
    <property type="match status" value="1"/>
</dbReference>
<dbReference type="Pfam" id="PF00400">
    <property type="entry name" value="WD40"/>
    <property type="match status" value="2"/>
</dbReference>
<feature type="region of interest" description="Disordered" evidence="2">
    <location>
        <begin position="464"/>
        <end position="496"/>
    </location>
</feature>
<dbReference type="WBParaSite" id="GPLIN_000158100">
    <property type="protein sequence ID" value="GPLIN_000158100"/>
    <property type="gene ID" value="GPLIN_000158100"/>
</dbReference>
<protein>
    <submittedName>
        <fullName evidence="4">WD_REPEATS_REGION domain-containing protein</fullName>
    </submittedName>
</protein>
<dbReference type="InterPro" id="IPR036322">
    <property type="entry name" value="WD40_repeat_dom_sf"/>
</dbReference>
<evidence type="ECO:0000313" key="3">
    <source>
        <dbReference type="Proteomes" id="UP000050741"/>
    </source>
</evidence>
<proteinExistence type="predicted"/>
<dbReference type="InterPro" id="IPR001680">
    <property type="entry name" value="WD40_rpt"/>
</dbReference>